<dbReference type="InterPro" id="IPR052748">
    <property type="entry name" value="ISR_Activator"/>
</dbReference>
<dbReference type="PROSITE" id="PS50865">
    <property type="entry name" value="ZF_MYND_2"/>
    <property type="match status" value="1"/>
</dbReference>
<dbReference type="InterPro" id="IPR006597">
    <property type="entry name" value="Sel1-like"/>
</dbReference>
<evidence type="ECO:0000256" key="3">
    <source>
        <dbReference type="ARBA" id="ARBA00022833"/>
    </source>
</evidence>
<keyword evidence="2 4" id="KW-0863">Zinc-finger</keyword>
<sequence>MSVVEETDDIMMCCASCGIAGVDDVKLKKCIACYLVKYCSIKCQREHRSQHKKECKKRAAELRDEILFKQPESSHHGDCPICFLPLSLDNDKSSVMSCCSKIICDGCNEMRELEGKIQPKCPFCRHSPPKSQAEARKNNMKRVEANDPVAICVGDIVAHNNLSVMYQKGEGVEKDDKKAVHHLEQAAIGGHPKARHNLGVIEKENGRNNRAVKHWIIAANMGHDDSLENLKLVYREGRVSKEDFASALRGHQAAIDAAKSPQREAAEKWRRKMAARV</sequence>
<name>A0AAD8YLE5_9STRA</name>
<dbReference type="Pfam" id="PF01753">
    <property type="entry name" value="zf-MYND"/>
    <property type="match status" value="1"/>
</dbReference>
<comment type="caution">
    <text evidence="7">The sequence shown here is derived from an EMBL/GenBank/DDBJ whole genome shotgun (WGS) entry which is preliminary data.</text>
</comment>
<dbReference type="InterPro" id="IPR001841">
    <property type="entry name" value="Znf_RING"/>
</dbReference>
<evidence type="ECO:0000259" key="6">
    <source>
        <dbReference type="PROSITE" id="PS50865"/>
    </source>
</evidence>
<dbReference type="AlphaFoldDB" id="A0AAD8YLE5"/>
<evidence type="ECO:0000256" key="4">
    <source>
        <dbReference type="PROSITE-ProRule" id="PRU00134"/>
    </source>
</evidence>
<gene>
    <name evidence="7" type="ORF">QTG54_002600</name>
</gene>
<dbReference type="EMBL" id="JATAAI010000003">
    <property type="protein sequence ID" value="KAK1747256.1"/>
    <property type="molecule type" value="Genomic_DNA"/>
</dbReference>
<dbReference type="PANTHER" id="PTHR45011">
    <property type="entry name" value="DAP3-BINDING CELL DEATH ENHANCER 1"/>
    <property type="match status" value="1"/>
</dbReference>
<dbReference type="PROSITE" id="PS50089">
    <property type="entry name" value="ZF_RING_2"/>
    <property type="match status" value="1"/>
</dbReference>
<dbReference type="GO" id="GO:0008270">
    <property type="term" value="F:zinc ion binding"/>
    <property type="evidence" value="ECO:0007669"/>
    <property type="project" value="UniProtKB-KW"/>
</dbReference>
<organism evidence="7 8">
    <name type="scientific">Skeletonema marinoi</name>
    <dbReference type="NCBI Taxonomy" id="267567"/>
    <lineage>
        <taxon>Eukaryota</taxon>
        <taxon>Sar</taxon>
        <taxon>Stramenopiles</taxon>
        <taxon>Ochrophyta</taxon>
        <taxon>Bacillariophyta</taxon>
        <taxon>Coscinodiscophyceae</taxon>
        <taxon>Thalassiosirophycidae</taxon>
        <taxon>Thalassiosirales</taxon>
        <taxon>Skeletonemataceae</taxon>
        <taxon>Skeletonema</taxon>
        <taxon>Skeletonema marinoi-dohrnii complex</taxon>
    </lineage>
</organism>
<dbReference type="Gene3D" id="6.10.140.2220">
    <property type="match status" value="1"/>
</dbReference>
<evidence type="ECO:0000256" key="1">
    <source>
        <dbReference type="ARBA" id="ARBA00022723"/>
    </source>
</evidence>
<dbReference type="InterPro" id="IPR011990">
    <property type="entry name" value="TPR-like_helical_dom_sf"/>
</dbReference>
<dbReference type="SUPFAM" id="SSF81901">
    <property type="entry name" value="HCP-like"/>
    <property type="match status" value="1"/>
</dbReference>
<feature type="domain" description="RING-type" evidence="5">
    <location>
        <begin position="79"/>
        <end position="125"/>
    </location>
</feature>
<accession>A0AAD8YLE5</accession>
<evidence type="ECO:0008006" key="9">
    <source>
        <dbReference type="Google" id="ProtNLM"/>
    </source>
</evidence>
<proteinExistence type="predicted"/>
<feature type="domain" description="MYND-type" evidence="6">
    <location>
        <begin position="14"/>
        <end position="55"/>
    </location>
</feature>
<dbReference type="SMART" id="SM00671">
    <property type="entry name" value="SEL1"/>
    <property type="match status" value="2"/>
</dbReference>
<evidence type="ECO:0000259" key="5">
    <source>
        <dbReference type="PROSITE" id="PS50089"/>
    </source>
</evidence>
<dbReference type="Gene3D" id="1.25.40.10">
    <property type="entry name" value="Tetratricopeptide repeat domain"/>
    <property type="match status" value="1"/>
</dbReference>
<reference evidence="7" key="1">
    <citation type="submission" date="2023-06" db="EMBL/GenBank/DDBJ databases">
        <title>Survivors Of The Sea: Transcriptome response of Skeletonema marinoi to long-term dormancy.</title>
        <authorList>
            <person name="Pinder M.I.M."/>
            <person name="Kourtchenko O."/>
            <person name="Robertson E.K."/>
            <person name="Larsson T."/>
            <person name="Maumus F."/>
            <person name="Osuna-Cruz C.M."/>
            <person name="Vancaester E."/>
            <person name="Stenow R."/>
            <person name="Vandepoele K."/>
            <person name="Ploug H."/>
            <person name="Bruchert V."/>
            <person name="Godhe A."/>
            <person name="Topel M."/>
        </authorList>
    </citation>
    <scope>NUCLEOTIDE SEQUENCE</scope>
    <source>
        <strain evidence="7">R05AC</strain>
    </source>
</reference>
<evidence type="ECO:0000256" key="2">
    <source>
        <dbReference type="ARBA" id="ARBA00022771"/>
    </source>
</evidence>
<dbReference type="SUPFAM" id="SSF144232">
    <property type="entry name" value="HIT/MYND zinc finger-like"/>
    <property type="match status" value="1"/>
</dbReference>
<keyword evidence="8" id="KW-1185">Reference proteome</keyword>
<dbReference type="PANTHER" id="PTHR45011:SF1">
    <property type="entry name" value="DAP3-BINDING CELL DEATH ENHANCER 1"/>
    <property type="match status" value="1"/>
</dbReference>
<dbReference type="InterPro" id="IPR002893">
    <property type="entry name" value="Znf_MYND"/>
</dbReference>
<dbReference type="Pfam" id="PF08238">
    <property type="entry name" value="Sel1"/>
    <property type="match status" value="2"/>
</dbReference>
<keyword evidence="3" id="KW-0862">Zinc</keyword>
<dbReference type="Proteomes" id="UP001224775">
    <property type="component" value="Unassembled WGS sequence"/>
</dbReference>
<evidence type="ECO:0000313" key="7">
    <source>
        <dbReference type="EMBL" id="KAK1747256.1"/>
    </source>
</evidence>
<protein>
    <recommendedName>
        <fullName evidence="9">MYND-type domain-containing protein</fullName>
    </recommendedName>
</protein>
<evidence type="ECO:0000313" key="8">
    <source>
        <dbReference type="Proteomes" id="UP001224775"/>
    </source>
</evidence>
<keyword evidence="1" id="KW-0479">Metal-binding</keyword>